<protein>
    <submittedName>
        <fullName evidence="2">Flagellar protein FlgN</fullName>
    </submittedName>
</protein>
<dbReference type="Proteomes" id="UP000467637">
    <property type="component" value="Unassembled WGS sequence"/>
</dbReference>
<dbReference type="EMBL" id="WSEM01000007">
    <property type="protein sequence ID" value="MVQ34486.1"/>
    <property type="molecule type" value="Genomic_DNA"/>
</dbReference>
<reference evidence="2 3" key="1">
    <citation type="submission" date="2019-12" db="EMBL/GenBank/DDBJ databases">
        <authorList>
            <person name="Huq M.A."/>
        </authorList>
    </citation>
    <scope>NUCLEOTIDE SEQUENCE [LARGE SCALE GENOMIC DNA]</scope>
    <source>
        <strain evidence="2 3">MAH-34</strain>
    </source>
</reference>
<dbReference type="RefSeq" id="WP_157318533.1">
    <property type="nucleotide sequence ID" value="NZ_WSEM01000007.1"/>
</dbReference>
<gene>
    <name evidence="2" type="ORF">GON05_07450</name>
</gene>
<keyword evidence="3" id="KW-1185">Reference proteome</keyword>
<keyword evidence="2" id="KW-0969">Cilium</keyword>
<name>A0ABW9U4X6_9BACL</name>
<keyword evidence="2" id="KW-0282">Flagellum</keyword>
<keyword evidence="1" id="KW-1005">Bacterial flagellum biogenesis</keyword>
<comment type="caution">
    <text evidence="2">The sequence shown here is derived from an EMBL/GenBank/DDBJ whole genome shotgun (WGS) entry which is preliminary data.</text>
</comment>
<dbReference type="InterPro" id="IPR036679">
    <property type="entry name" value="FlgN-like_sf"/>
</dbReference>
<evidence type="ECO:0000313" key="3">
    <source>
        <dbReference type="Proteomes" id="UP000467637"/>
    </source>
</evidence>
<evidence type="ECO:0000313" key="2">
    <source>
        <dbReference type="EMBL" id="MVQ34486.1"/>
    </source>
</evidence>
<accession>A0ABW9U4X6</accession>
<keyword evidence="2" id="KW-0966">Cell projection</keyword>
<dbReference type="Gene3D" id="1.20.58.300">
    <property type="entry name" value="FlgN-like"/>
    <property type="match status" value="1"/>
</dbReference>
<dbReference type="InterPro" id="IPR007809">
    <property type="entry name" value="FlgN-like"/>
</dbReference>
<proteinExistence type="predicted"/>
<evidence type="ECO:0000256" key="1">
    <source>
        <dbReference type="ARBA" id="ARBA00022795"/>
    </source>
</evidence>
<dbReference type="SUPFAM" id="SSF140566">
    <property type="entry name" value="FlgN-like"/>
    <property type="match status" value="1"/>
</dbReference>
<dbReference type="Pfam" id="PF05130">
    <property type="entry name" value="FlgN"/>
    <property type="match status" value="1"/>
</dbReference>
<organism evidence="2 3">
    <name type="scientific">Paenibacillus anseongense</name>
    <dbReference type="NCBI Taxonomy" id="2682845"/>
    <lineage>
        <taxon>Bacteria</taxon>
        <taxon>Bacillati</taxon>
        <taxon>Bacillota</taxon>
        <taxon>Bacilli</taxon>
        <taxon>Bacillales</taxon>
        <taxon>Paenibacillaceae</taxon>
        <taxon>Paenibacillus</taxon>
    </lineage>
</organism>
<sequence>MSVQKLIQTLDALSVIHSRLLELGEQKKKYIIKNDIDALMKCANTESRLIKEIAEIEKQRIHATNYILLERGLKLNPHITVSELAKIVTNINDKQSLIAASGQLSELLLRLKEINELNQQLISQSLQFIDYSLDLIGGSDDDIIYHNSKQQSTLNKRSLFDTKA</sequence>